<keyword evidence="2" id="KW-0433">Leucine-rich repeat</keyword>
<evidence type="ECO:0000259" key="10">
    <source>
        <dbReference type="Pfam" id="PF23559"/>
    </source>
</evidence>
<dbReference type="GO" id="GO:0043531">
    <property type="term" value="F:ADP binding"/>
    <property type="evidence" value="ECO:0007669"/>
    <property type="project" value="InterPro"/>
</dbReference>
<dbReference type="Pfam" id="PF00931">
    <property type="entry name" value="NB-ARC"/>
    <property type="match status" value="2"/>
</dbReference>
<dbReference type="CDD" id="cd14798">
    <property type="entry name" value="RX-CC_like"/>
    <property type="match status" value="1"/>
</dbReference>
<keyword evidence="4" id="KW-0547">Nucleotide-binding</keyword>
<feature type="domain" description="Disease resistance N-terminal" evidence="9">
    <location>
        <begin position="12"/>
        <end position="95"/>
    </location>
</feature>
<evidence type="ECO:0000256" key="1">
    <source>
        <dbReference type="ARBA" id="ARBA00008894"/>
    </source>
</evidence>
<comment type="similarity">
    <text evidence="1">Belongs to the disease resistance NB-LRR family.</text>
</comment>
<dbReference type="InterPro" id="IPR038005">
    <property type="entry name" value="RX-like_CC"/>
</dbReference>
<dbReference type="Pfam" id="PF18052">
    <property type="entry name" value="Rx_N"/>
    <property type="match status" value="1"/>
</dbReference>
<feature type="compositionally biased region" description="Basic and acidic residues" evidence="7">
    <location>
        <begin position="1279"/>
        <end position="1290"/>
    </location>
</feature>
<evidence type="ECO:0000256" key="4">
    <source>
        <dbReference type="ARBA" id="ARBA00022741"/>
    </source>
</evidence>
<keyword evidence="5" id="KW-0611">Plant defense</keyword>
<dbReference type="PANTHER" id="PTHR23155:SF1135">
    <property type="entry name" value="OS08G0246300 PROTEIN"/>
    <property type="match status" value="1"/>
</dbReference>
<dbReference type="InterPro" id="IPR044974">
    <property type="entry name" value="Disease_R_plants"/>
</dbReference>
<dbReference type="PANTHER" id="PTHR23155">
    <property type="entry name" value="DISEASE RESISTANCE PROTEIN RP"/>
    <property type="match status" value="1"/>
</dbReference>
<feature type="domain" description="Disease resistance R13L4/SHOC-2-like LRR" evidence="11">
    <location>
        <begin position="1024"/>
        <end position="1262"/>
    </location>
</feature>
<dbReference type="Gene3D" id="1.20.5.4130">
    <property type="match status" value="1"/>
</dbReference>
<evidence type="ECO:0000259" key="8">
    <source>
        <dbReference type="Pfam" id="PF00931"/>
    </source>
</evidence>
<dbReference type="EnsemblPlants" id="EMT14824">
    <property type="protein sequence ID" value="EMT14824"/>
    <property type="gene ID" value="F775_11136"/>
</dbReference>
<evidence type="ECO:0000256" key="5">
    <source>
        <dbReference type="ARBA" id="ARBA00022821"/>
    </source>
</evidence>
<keyword evidence="3" id="KW-0677">Repeat</keyword>
<proteinExistence type="inferred from homology"/>
<dbReference type="Pfam" id="PF23598">
    <property type="entry name" value="LRR_14"/>
    <property type="match status" value="2"/>
</dbReference>
<dbReference type="InterPro" id="IPR002182">
    <property type="entry name" value="NB-ARC"/>
</dbReference>
<dbReference type="Pfam" id="PF23559">
    <property type="entry name" value="WHD_DRP"/>
    <property type="match status" value="1"/>
</dbReference>
<reference evidence="12" key="1">
    <citation type="submission" date="2015-06" db="UniProtKB">
        <authorList>
            <consortium name="EnsemblPlants"/>
        </authorList>
    </citation>
    <scope>IDENTIFICATION</scope>
</reference>
<dbReference type="InterPro" id="IPR027417">
    <property type="entry name" value="P-loop_NTPase"/>
</dbReference>
<evidence type="ECO:0000256" key="2">
    <source>
        <dbReference type="ARBA" id="ARBA00022614"/>
    </source>
</evidence>
<feature type="domain" description="NB-ARC" evidence="8">
    <location>
        <begin position="348"/>
        <end position="515"/>
    </location>
</feature>
<dbReference type="ExpressionAtlas" id="R7WA34">
    <property type="expression patterns" value="baseline"/>
</dbReference>
<feature type="domain" description="NB-ARC" evidence="8">
    <location>
        <begin position="129"/>
        <end position="296"/>
    </location>
</feature>
<evidence type="ECO:0000256" key="6">
    <source>
        <dbReference type="ARBA" id="ARBA00023054"/>
    </source>
</evidence>
<dbReference type="SUPFAM" id="SSF52540">
    <property type="entry name" value="P-loop containing nucleoside triphosphate hydrolases"/>
    <property type="match status" value="2"/>
</dbReference>
<dbReference type="InterPro" id="IPR041118">
    <property type="entry name" value="Rx_N"/>
</dbReference>
<sequence length="1299" mass="146905">MADLVVGLAKSVVEGALTKAQAAIEEEAKLRQSTQRNLVFITDEFEMMHSFLKVADEERLENKVVITWVRQIRELAYDVEDCIELVIHLDKKSSRSRPVASAAAATAADMLAEARGATKRQQRVSDLTRLITKKQDNNGLHVISVRGAAGDHGTTSIIRKAYNHPDICQDFPCRSWVKMMHPFSPHQFMRNMMAQFHATSCMEQRATIGKDVFKKMEAAQEDLFSEFEELIRDKRYLIVLEGLSHMAYWDAIRAFLPEMTNGSWIIVSTQQSEIATLCIGHSYQVVELRKFSDKHSVCALYKASQGDGDKDKNPMGFDGGEDKGKKITSLQEEAKEWKDKNDGLVGRESQMTELVKCLTEARVNSRPVMSVWGIAQVGKSALVKKLFYETVLQLQGGKYDDYYWVDISHPFNMRDLYLTLLSDFHSDKDPTEECHRLLKKGWCLIVIDDLRSTKDWDMIQAALVSKHLKSVVIVITTDRTIAEYCTNNKDLVFNVKALEVDAAFHLFKNQVLKKSSPYPLKDPEARVKYLISKCGGLPKVISAIAVLLATKTNKRKETIHSLNERFMHHLETDPEYDNLQDLFSWMQSYFRTCPDALKPCIFYLSIFPQDQIIRRRRLVRRWIAEGYSRDSQNESAEENGEKQFSELLELSIIQQRSSSSSVNSSAFSVDIVRMVMCQVNGFIREYVVSRRLEENLVFELGGKCALTTQRTGRHLVILDNWERDGIVFATMDFSRLRSLTVFGVWKSFFICESMKMLRVLDLENSEALNDGDLDKILEWLRRLKFLSLRGHSEIKHLPGSLHHLRQLQTLDVRGTSITTLPRKITKLQKLQYIRAGTMGLKSPVSSGCSSWLPEFCRFHRPTISVEVPTPIGEVIESTGLKPPVSSGCCSWLPELCRCHRPTISVEVPTQIGELIESTDLKPPVSSGCCSWLPELCRCRRPTISVEVPTEIDEVIESTGLKPPVSSGCCSWLPQFYRCHRPTISVEVLTEIAEVIESTGLKPPVSPGCCSLLPEFCRCHRPTISVEVPTEIGELIELHTLGVINITASGAKKTVKELKKLTQLRKLGVSGINRKNSGMFLSAIKDHAHLESLSVSLDKDTTRGCCFITKDSNSQGCWEDKVSLPCKNLRSLKLYGLEDKLPKWEGEQPVKFGKLTKLELDMASLPEDVIRFVGGLPELCILRVKQHQDRHLNFCVMVNGFEDESYKKVKILEISCSSGLRVSFGSWTMKKLEVLKVDCYGGSPPYEFSGLENLEELKEVVLVKGSNAQALKQQLDQQLADEHPKEKKPVVELELPSPSS</sequence>
<dbReference type="InterPro" id="IPR058922">
    <property type="entry name" value="WHD_DRP"/>
</dbReference>
<protein>
    <submittedName>
        <fullName evidence="12">Putative disease resistance RPP8-like protein 2</fullName>
    </submittedName>
</protein>
<accession>R7WA34</accession>
<dbReference type="PRINTS" id="PR00364">
    <property type="entry name" value="DISEASERSIST"/>
</dbReference>
<evidence type="ECO:0000259" key="9">
    <source>
        <dbReference type="Pfam" id="PF18052"/>
    </source>
</evidence>
<evidence type="ECO:0000259" key="11">
    <source>
        <dbReference type="Pfam" id="PF23598"/>
    </source>
</evidence>
<dbReference type="InterPro" id="IPR055414">
    <property type="entry name" value="LRR_R13L4/SHOC2-like"/>
</dbReference>
<dbReference type="Gene3D" id="1.10.10.10">
    <property type="entry name" value="Winged helix-like DNA-binding domain superfamily/Winged helix DNA-binding domain"/>
    <property type="match status" value="1"/>
</dbReference>
<dbReference type="Gene3D" id="3.40.50.300">
    <property type="entry name" value="P-loop containing nucleotide triphosphate hydrolases"/>
    <property type="match status" value="1"/>
</dbReference>
<evidence type="ECO:0000256" key="7">
    <source>
        <dbReference type="SAM" id="MobiDB-lite"/>
    </source>
</evidence>
<name>R7WA34_AEGTA</name>
<dbReference type="GO" id="GO:0098542">
    <property type="term" value="P:defense response to other organism"/>
    <property type="evidence" value="ECO:0007669"/>
    <property type="project" value="TreeGrafter"/>
</dbReference>
<feature type="domain" description="Disease resistance protein winged helix" evidence="10">
    <location>
        <begin position="606"/>
        <end position="662"/>
    </location>
</feature>
<keyword evidence="6" id="KW-0175">Coiled coil</keyword>
<dbReference type="InterPro" id="IPR036388">
    <property type="entry name" value="WH-like_DNA-bd_sf"/>
</dbReference>
<dbReference type="SUPFAM" id="SSF52047">
    <property type="entry name" value="RNI-like"/>
    <property type="match status" value="1"/>
</dbReference>
<feature type="domain" description="Disease resistance R13L4/SHOC-2-like LRR" evidence="11">
    <location>
        <begin position="736"/>
        <end position="837"/>
    </location>
</feature>
<feature type="region of interest" description="Disordered" evidence="7">
    <location>
        <begin position="1274"/>
        <end position="1299"/>
    </location>
</feature>
<dbReference type="Gene3D" id="3.80.10.10">
    <property type="entry name" value="Ribonuclease Inhibitor"/>
    <property type="match status" value="2"/>
</dbReference>
<organism evidence="12">
    <name type="scientific">Aegilops tauschii</name>
    <name type="common">Tausch's goatgrass</name>
    <name type="synonym">Aegilops squarrosa</name>
    <dbReference type="NCBI Taxonomy" id="37682"/>
    <lineage>
        <taxon>Eukaryota</taxon>
        <taxon>Viridiplantae</taxon>
        <taxon>Streptophyta</taxon>
        <taxon>Embryophyta</taxon>
        <taxon>Tracheophyta</taxon>
        <taxon>Spermatophyta</taxon>
        <taxon>Magnoliopsida</taxon>
        <taxon>Liliopsida</taxon>
        <taxon>Poales</taxon>
        <taxon>Poaceae</taxon>
        <taxon>BOP clade</taxon>
        <taxon>Pooideae</taxon>
        <taxon>Triticodae</taxon>
        <taxon>Triticeae</taxon>
        <taxon>Triticinae</taxon>
        <taxon>Aegilops</taxon>
    </lineage>
</organism>
<dbReference type="InterPro" id="IPR032675">
    <property type="entry name" value="LRR_dom_sf"/>
</dbReference>
<evidence type="ECO:0000256" key="3">
    <source>
        <dbReference type="ARBA" id="ARBA00022737"/>
    </source>
</evidence>
<evidence type="ECO:0000313" key="12">
    <source>
        <dbReference type="EnsemblPlants" id="EMT14824"/>
    </source>
</evidence>